<comment type="subcellular location">
    <subcellularLocation>
        <location evidence="1">Membrane</location>
        <topology evidence="1">Multi-pass membrane protein</topology>
    </subcellularLocation>
</comment>
<keyword evidence="6 8" id="KW-0472">Membrane</keyword>
<dbReference type="InterPro" id="IPR017475">
    <property type="entry name" value="EPS_sugar_tfrase"/>
</dbReference>
<feature type="compositionally biased region" description="Basic and acidic residues" evidence="7">
    <location>
        <begin position="1"/>
        <end position="12"/>
    </location>
</feature>
<dbReference type="PANTHER" id="PTHR30576:SF10">
    <property type="entry name" value="SLL5057 PROTEIN"/>
    <property type="match status" value="1"/>
</dbReference>
<accession>A0A4V2G6X0</accession>
<name>A0A4V2G6X0_9ACTN</name>
<feature type="transmembrane region" description="Helical" evidence="8">
    <location>
        <begin position="334"/>
        <end position="355"/>
    </location>
</feature>
<dbReference type="Proteomes" id="UP000292564">
    <property type="component" value="Unassembled WGS sequence"/>
</dbReference>
<comment type="similarity">
    <text evidence="2">Belongs to the bacterial sugar transferase family.</text>
</comment>
<sequence length="694" mass="75767">MTQDLSEEREAARQGMATYGREDHPRPLLDPYVKGRFHPEAAGRPFPDRDRPDAPGRLYVGAAGQYLPDREPGPGRARHRLDARQHADGPGPWPGPQPSLGGPVTPGPGAAGDPEFHGPPGHPHGPANHPPANHGPRAHRPLQRGGKTNHGPVQPSPAGPAPEQGPPVVRAARVEPNAAPMAGGGGTSAAERARNQAIPRHWSAAPNRSVVVRPATRPFVRVPGKHAAMSRRQRWERRYVRALVAGDLLAGVVAGAVTFALRFGYQVTAYNQGYLLLSALLPVVLLLVLAVSRAYERRYLFVGTDEYQRVLRGGVGLIAGAAMVSYALDLDLARSYVLAALPAVIAGVVVLRFVLRKRLHFARRRGEGLRRVLVVGHEMSVIGLTRQLRRERYHGLEVVGACLPADHDGAVDLPVYGSFDDVANAVDAADADTVVVLSCPELDGAALRRLAWRLERDDVDLIVASSLIDVAGARTTIRPFDGLPMLHVEHPRLHGGARVVKDVVDRVGAVLLLVLFGPLLLAVALCVRLTSRGPVLFRQVRVGRDGRLFRIFKFRSMYVDAEARLAELKHLNEHDGVLFKIRDDPRVTRVGRWLRRLSLDELPQLLNVLAGQMSLVGPRPPLPVEVAAYADDVRRRLAVKPGMTGLWQVSGRSDLPWEEAVRLDLRYVENWSLSLDLVILLRTMTAVLRSSGAY</sequence>
<evidence type="ECO:0000313" key="10">
    <source>
        <dbReference type="EMBL" id="RZU50306.1"/>
    </source>
</evidence>
<dbReference type="AlphaFoldDB" id="A0A4V2G6X0"/>
<feature type="compositionally biased region" description="Basic and acidic residues" evidence="7">
    <location>
        <begin position="37"/>
        <end position="54"/>
    </location>
</feature>
<evidence type="ECO:0000256" key="4">
    <source>
        <dbReference type="ARBA" id="ARBA00022692"/>
    </source>
</evidence>
<evidence type="ECO:0000259" key="9">
    <source>
        <dbReference type="Pfam" id="PF02397"/>
    </source>
</evidence>
<feature type="transmembrane region" description="Helical" evidence="8">
    <location>
        <begin position="239"/>
        <end position="261"/>
    </location>
</feature>
<evidence type="ECO:0000313" key="11">
    <source>
        <dbReference type="Proteomes" id="UP000292564"/>
    </source>
</evidence>
<dbReference type="InterPro" id="IPR003362">
    <property type="entry name" value="Bact_transf"/>
</dbReference>
<evidence type="ECO:0000256" key="1">
    <source>
        <dbReference type="ARBA" id="ARBA00004141"/>
    </source>
</evidence>
<keyword evidence="3 10" id="KW-0808">Transferase</keyword>
<feature type="region of interest" description="Disordered" evidence="7">
    <location>
        <begin position="1"/>
        <end position="167"/>
    </location>
</feature>
<evidence type="ECO:0000256" key="2">
    <source>
        <dbReference type="ARBA" id="ARBA00006464"/>
    </source>
</evidence>
<feature type="compositionally biased region" description="Low complexity" evidence="7">
    <location>
        <begin position="101"/>
        <end position="113"/>
    </location>
</feature>
<feature type="compositionally biased region" description="Low complexity" evidence="7">
    <location>
        <begin position="124"/>
        <end position="135"/>
    </location>
</feature>
<dbReference type="EMBL" id="SHKY01000001">
    <property type="protein sequence ID" value="RZU50306.1"/>
    <property type="molecule type" value="Genomic_DNA"/>
</dbReference>
<reference evidence="10 11" key="1">
    <citation type="submission" date="2019-02" db="EMBL/GenBank/DDBJ databases">
        <title>Sequencing the genomes of 1000 actinobacteria strains.</title>
        <authorList>
            <person name="Klenk H.-P."/>
        </authorList>
    </citation>
    <scope>NUCLEOTIDE SEQUENCE [LARGE SCALE GENOMIC DNA]</scope>
    <source>
        <strain evidence="10 11">DSM 45162</strain>
    </source>
</reference>
<keyword evidence="11" id="KW-1185">Reference proteome</keyword>
<evidence type="ECO:0000256" key="8">
    <source>
        <dbReference type="SAM" id="Phobius"/>
    </source>
</evidence>
<organism evidence="10 11">
    <name type="scientific">Krasilnikovia cinnamomea</name>
    <dbReference type="NCBI Taxonomy" id="349313"/>
    <lineage>
        <taxon>Bacteria</taxon>
        <taxon>Bacillati</taxon>
        <taxon>Actinomycetota</taxon>
        <taxon>Actinomycetes</taxon>
        <taxon>Micromonosporales</taxon>
        <taxon>Micromonosporaceae</taxon>
        <taxon>Krasilnikovia</taxon>
    </lineage>
</organism>
<keyword evidence="4 8" id="KW-0812">Transmembrane</keyword>
<feature type="transmembrane region" description="Helical" evidence="8">
    <location>
        <begin position="507"/>
        <end position="530"/>
    </location>
</feature>
<feature type="compositionally biased region" description="Pro residues" evidence="7">
    <location>
        <begin position="154"/>
        <end position="165"/>
    </location>
</feature>
<dbReference type="NCBIfam" id="TIGR03025">
    <property type="entry name" value="EPS_sugtrans"/>
    <property type="match status" value="1"/>
</dbReference>
<evidence type="ECO:0000256" key="3">
    <source>
        <dbReference type="ARBA" id="ARBA00022679"/>
    </source>
</evidence>
<dbReference type="Pfam" id="PF02397">
    <property type="entry name" value="Bac_transf"/>
    <property type="match status" value="1"/>
</dbReference>
<feature type="transmembrane region" description="Helical" evidence="8">
    <location>
        <begin position="310"/>
        <end position="328"/>
    </location>
</feature>
<dbReference type="GO" id="GO:0016020">
    <property type="term" value="C:membrane"/>
    <property type="evidence" value="ECO:0007669"/>
    <property type="project" value="UniProtKB-SubCell"/>
</dbReference>
<feature type="transmembrane region" description="Helical" evidence="8">
    <location>
        <begin position="273"/>
        <end position="290"/>
    </location>
</feature>
<evidence type="ECO:0000256" key="5">
    <source>
        <dbReference type="ARBA" id="ARBA00022989"/>
    </source>
</evidence>
<proteinExistence type="inferred from homology"/>
<dbReference type="GO" id="GO:0016780">
    <property type="term" value="F:phosphotransferase activity, for other substituted phosphate groups"/>
    <property type="evidence" value="ECO:0007669"/>
    <property type="project" value="TreeGrafter"/>
</dbReference>
<keyword evidence="5 8" id="KW-1133">Transmembrane helix</keyword>
<evidence type="ECO:0000256" key="6">
    <source>
        <dbReference type="ARBA" id="ARBA00023136"/>
    </source>
</evidence>
<comment type="caution">
    <text evidence="10">The sequence shown here is derived from an EMBL/GenBank/DDBJ whole genome shotgun (WGS) entry which is preliminary data.</text>
</comment>
<dbReference type="PANTHER" id="PTHR30576">
    <property type="entry name" value="COLANIC BIOSYNTHESIS UDP-GLUCOSE LIPID CARRIER TRANSFERASE"/>
    <property type="match status" value="1"/>
</dbReference>
<gene>
    <name evidence="10" type="ORF">EV385_2073</name>
</gene>
<protein>
    <submittedName>
        <fullName evidence="10">Undecaprenyl-phosphate galactose phosphotransferase WbaP/exopolysaccharide biosynthesis polyprenyl glycosylphosphotransferase</fullName>
    </submittedName>
</protein>
<feature type="domain" description="Bacterial sugar transferase" evidence="9">
    <location>
        <begin position="501"/>
        <end position="688"/>
    </location>
</feature>
<evidence type="ECO:0000256" key="7">
    <source>
        <dbReference type="SAM" id="MobiDB-lite"/>
    </source>
</evidence>